<name>A0A6B8W0K3_9CORY</name>
<dbReference type="PROSITE" id="PS51093">
    <property type="entry name" value="PTS_EIIA_TYPE_1"/>
    <property type="match status" value="1"/>
</dbReference>
<dbReference type="Pfam" id="PF02378">
    <property type="entry name" value="PTS_EIIC"/>
    <property type="match status" value="1"/>
</dbReference>
<reference evidence="16 17" key="1">
    <citation type="journal article" date="2021" name="Int. J. Syst. Evol. Microbiol.">
        <title>Classification of three corynebacterial strains isolated from a small paddock in North Rhine-Westphalia: proposal of &lt;i&gt;Corynebacterium kalinowskii&lt;/i&gt; sp. nov., &lt;i&gt;Corynebacterium comes&lt;/i&gt; sp. nov. and &lt;i&gt;Corynebacterium occultum&lt;/i&gt; sp. nov.</title>
        <authorList>
            <person name="Schaffert L."/>
            <person name="Ruwe M."/>
            <person name="Milse J."/>
            <person name="Hanuschka K."/>
            <person name="Ortseifen V."/>
            <person name="Droste J."/>
            <person name="Brandt D."/>
            <person name="Schl L."/>
            <person name="Kutter Y."/>
            <person name="Vinke S."/>
            <person name="Vieh P."/>
            <person name="Jacob L."/>
            <person name="L N.C."/>
            <person name="Schulte-Berndt E."/>
            <person name="Hain C."/>
            <person name="Linder M."/>
            <person name="Schmidt P."/>
            <person name="Wollenschl L."/>
            <person name="Luttermann T."/>
            <person name="Thieme E."/>
            <person name="Hassa J."/>
            <person name="Haak M."/>
            <person name="Wittchen M."/>
            <person name="Mentz A."/>
            <person name="Persicke M."/>
            <person name="Busche T."/>
            <person name="R C."/>
        </authorList>
    </citation>
    <scope>NUCLEOTIDE SEQUENCE [LARGE SCALE GENOMIC DNA]</scope>
    <source>
        <strain evidence="16 17">2019</strain>
    </source>
</reference>
<dbReference type="InterPro" id="IPR011055">
    <property type="entry name" value="Dup_hybrid_motif"/>
</dbReference>
<dbReference type="Gene3D" id="2.70.70.10">
    <property type="entry name" value="Glucose Permease (Domain IIA)"/>
    <property type="match status" value="1"/>
</dbReference>
<dbReference type="FunFam" id="2.70.70.10:FF:000001">
    <property type="entry name" value="PTS system glucose-specific IIA component"/>
    <property type="match status" value="1"/>
</dbReference>
<accession>A0A6B8W0K3</accession>
<keyword evidence="17" id="KW-1185">Reference proteome</keyword>
<proteinExistence type="predicted"/>
<dbReference type="Pfam" id="PF00367">
    <property type="entry name" value="PTS_EIIB"/>
    <property type="match status" value="1"/>
</dbReference>
<dbReference type="KEGG" id="ccoe:CETAM_06050"/>
<dbReference type="PROSITE" id="PS51098">
    <property type="entry name" value="PTS_EIIB_TYPE_1"/>
    <property type="match status" value="1"/>
</dbReference>
<feature type="transmembrane region" description="Helical" evidence="12">
    <location>
        <begin position="406"/>
        <end position="432"/>
    </location>
</feature>
<feature type="transmembrane region" description="Helical" evidence="12">
    <location>
        <begin position="301"/>
        <end position="322"/>
    </location>
</feature>
<evidence type="ECO:0000256" key="9">
    <source>
        <dbReference type="ARBA" id="ARBA00022989"/>
    </source>
</evidence>
<dbReference type="InterPro" id="IPR001996">
    <property type="entry name" value="PTS_IIB_1"/>
</dbReference>
<evidence type="ECO:0000256" key="3">
    <source>
        <dbReference type="ARBA" id="ARBA00022475"/>
    </source>
</evidence>
<evidence type="ECO:0000256" key="4">
    <source>
        <dbReference type="ARBA" id="ARBA00022597"/>
    </source>
</evidence>
<feature type="active site" description="Phosphocysteine intermediate; for EIIB activity" evidence="11">
    <location>
        <position position="28"/>
    </location>
</feature>
<feature type="domain" description="PTS EIIA type-1" evidence="13">
    <location>
        <begin position="518"/>
        <end position="622"/>
    </location>
</feature>
<feature type="transmembrane region" description="Helical" evidence="12">
    <location>
        <begin position="373"/>
        <end position="394"/>
    </location>
</feature>
<feature type="transmembrane region" description="Helical" evidence="12">
    <location>
        <begin position="438"/>
        <end position="459"/>
    </location>
</feature>
<evidence type="ECO:0000259" key="13">
    <source>
        <dbReference type="PROSITE" id="PS51093"/>
    </source>
</evidence>
<evidence type="ECO:0000256" key="6">
    <source>
        <dbReference type="ARBA" id="ARBA00022683"/>
    </source>
</evidence>
<keyword evidence="6" id="KW-0598">Phosphotransferase system</keyword>
<feature type="domain" description="PTS EIIB type-1" evidence="14">
    <location>
        <begin position="6"/>
        <end position="89"/>
    </location>
</feature>
<evidence type="ECO:0000313" key="17">
    <source>
        <dbReference type="Proteomes" id="UP000425178"/>
    </source>
</evidence>
<keyword evidence="8" id="KW-0418">Kinase</keyword>
<dbReference type="InterPro" id="IPR036878">
    <property type="entry name" value="Glu_permease_IIB"/>
</dbReference>
<evidence type="ECO:0000256" key="1">
    <source>
        <dbReference type="ARBA" id="ARBA00004651"/>
    </source>
</evidence>
<dbReference type="AlphaFoldDB" id="A0A6B8W0K3"/>
<evidence type="ECO:0000313" key="16">
    <source>
        <dbReference type="EMBL" id="QGU04476.1"/>
    </source>
</evidence>
<keyword evidence="9 12" id="KW-1133">Transmembrane helix</keyword>
<dbReference type="CDD" id="cd00212">
    <property type="entry name" value="PTS_IIB_glc"/>
    <property type="match status" value="1"/>
</dbReference>
<evidence type="ECO:0000256" key="10">
    <source>
        <dbReference type="ARBA" id="ARBA00023136"/>
    </source>
</evidence>
<sequence>MASKTTTTSQHILREIGGPENVSNLTYCATRLRFQLNDSSKVDIDKLESDPAVLGVVKQGDTGLQVVMGGGVADYYNALVKEPGMGEGDEKSASSKKEYEGVRGKYSYVDFAFEFLSDTFRPILWALLGASLIITLLVLADTFGWQEFRAPMDEQPDTYVFMHAMWRSVFYFLPIMVGATAARKLGANEWVGAAIPAALLTPEFLALGAAGDSVTVFGLPMVLNDYSGQVFPPLIAAVGLFWVEKLLKKIIPAAVQMVFVPFFSLLIMIPATAFLLGPFGIGVGNGIASMLEAVNGFSPFILAIIIPMLYPFLVPLGLHWPLNAIMIQNIATLGYDFIQGPMGAWNFACFGVVTGVMVISIREKNVPMRQVSLGGMLAGLLGGISEPSLYGVLLRFKKTYARLLPGCFIGGVVMGIFDVKAYAFVFTSLLTIPAMDPIPGYALGLAAAFFTSLLLVVFLDYRGKDEKAEALARIAAEREEANEAEDERIDAAYIPAADTIQISTPLAGRVIPLAEVPDEAFAAGAVGKGVAIDPTGDTVFAPADGSVMVAFPTGHAIGLKLDSGVQLLVHIGIDTVKMEGKGFELLVAKGERVTAGQPLVRFDRAAIEAAGYSAITPVVVTNHRKLADVVPLDCPEEVALGDQILDITPKVTEKV</sequence>
<dbReference type="Pfam" id="PF00358">
    <property type="entry name" value="PTS_EIIA_1"/>
    <property type="match status" value="1"/>
</dbReference>
<dbReference type="Proteomes" id="UP000425178">
    <property type="component" value="Chromosome"/>
</dbReference>
<organism evidence="16 17">
    <name type="scientific">Corynebacterium comes</name>
    <dbReference type="NCBI Taxonomy" id="2675218"/>
    <lineage>
        <taxon>Bacteria</taxon>
        <taxon>Bacillati</taxon>
        <taxon>Actinomycetota</taxon>
        <taxon>Actinomycetes</taxon>
        <taxon>Mycobacteriales</taxon>
        <taxon>Corynebacteriaceae</taxon>
        <taxon>Corynebacterium</taxon>
    </lineage>
</organism>
<dbReference type="RefSeq" id="WP_156227913.1">
    <property type="nucleotide sequence ID" value="NZ_CP046453.1"/>
</dbReference>
<keyword evidence="10 12" id="KW-0472">Membrane</keyword>
<evidence type="ECO:0000256" key="2">
    <source>
        <dbReference type="ARBA" id="ARBA00022448"/>
    </source>
</evidence>
<comment type="subcellular location">
    <subcellularLocation>
        <location evidence="1">Cell membrane</location>
        <topology evidence="1">Multi-pass membrane protein</topology>
    </subcellularLocation>
</comment>
<dbReference type="PANTHER" id="PTHR30175:SF1">
    <property type="entry name" value="PTS SYSTEM ARBUTIN-, CELLOBIOSE-, AND SALICIN-SPECIFIC EIIBC COMPONENT-RELATED"/>
    <property type="match status" value="1"/>
</dbReference>
<feature type="transmembrane region" description="Helical" evidence="12">
    <location>
        <begin position="190"/>
        <end position="210"/>
    </location>
</feature>
<dbReference type="PROSITE" id="PS00371">
    <property type="entry name" value="PTS_EIIA_TYPE_1_HIS"/>
    <property type="match status" value="1"/>
</dbReference>
<dbReference type="GO" id="GO:0008982">
    <property type="term" value="F:protein-N(PI)-phosphohistidine-sugar phosphotransferase activity"/>
    <property type="evidence" value="ECO:0007669"/>
    <property type="project" value="InterPro"/>
</dbReference>
<keyword evidence="7 12" id="KW-0812">Transmembrane</keyword>
<dbReference type="GO" id="GO:0005886">
    <property type="term" value="C:plasma membrane"/>
    <property type="evidence" value="ECO:0007669"/>
    <property type="project" value="UniProtKB-SubCell"/>
</dbReference>
<keyword evidence="3" id="KW-1003">Cell membrane</keyword>
<dbReference type="SUPFAM" id="SSF55604">
    <property type="entry name" value="Glucose permease domain IIB"/>
    <property type="match status" value="1"/>
</dbReference>
<dbReference type="InterPro" id="IPR013013">
    <property type="entry name" value="PTS_EIIC_1"/>
</dbReference>
<keyword evidence="2" id="KW-0813">Transport</keyword>
<dbReference type="PROSITE" id="PS51103">
    <property type="entry name" value="PTS_EIIC_TYPE_1"/>
    <property type="match status" value="1"/>
</dbReference>
<dbReference type="Gene3D" id="3.30.1360.60">
    <property type="entry name" value="Glucose permease domain IIB"/>
    <property type="match status" value="1"/>
</dbReference>
<keyword evidence="5" id="KW-0808">Transferase</keyword>
<feature type="transmembrane region" description="Helical" evidence="12">
    <location>
        <begin position="259"/>
        <end position="281"/>
    </location>
</feature>
<dbReference type="NCBIfam" id="TIGR00830">
    <property type="entry name" value="PTBA"/>
    <property type="match status" value="1"/>
</dbReference>
<protein>
    <submittedName>
        <fullName evidence="16">PTS system beta-glucoside-specific EIIBCA component</fullName>
    </submittedName>
</protein>
<evidence type="ECO:0000256" key="5">
    <source>
        <dbReference type="ARBA" id="ARBA00022679"/>
    </source>
</evidence>
<dbReference type="InterPro" id="IPR001127">
    <property type="entry name" value="PTS_EIIA_1_perm"/>
</dbReference>
<evidence type="ECO:0000259" key="15">
    <source>
        <dbReference type="PROSITE" id="PS51103"/>
    </source>
</evidence>
<keyword evidence="4" id="KW-0762">Sugar transport</keyword>
<evidence type="ECO:0000256" key="8">
    <source>
        <dbReference type="ARBA" id="ARBA00022777"/>
    </source>
</evidence>
<evidence type="ECO:0000256" key="12">
    <source>
        <dbReference type="SAM" id="Phobius"/>
    </source>
</evidence>
<dbReference type="PANTHER" id="PTHR30175">
    <property type="entry name" value="PHOSPHOTRANSFERASE SYSTEM TRANSPORT PROTEIN"/>
    <property type="match status" value="1"/>
</dbReference>
<evidence type="ECO:0000256" key="11">
    <source>
        <dbReference type="PROSITE-ProRule" id="PRU00421"/>
    </source>
</evidence>
<feature type="domain" description="PTS EIIC type-1" evidence="15">
    <location>
        <begin position="114"/>
        <end position="473"/>
    </location>
</feature>
<feature type="transmembrane region" description="Helical" evidence="12">
    <location>
        <begin position="123"/>
        <end position="140"/>
    </location>
</feature>
<feature type="transmembrane region" description="Helical" evidence="12">
    <location>
        <begin position="160"/>
        <end position="178"/>
    </location>
</feature>
<dbReference type="InterPro" id="IPR018113">
    <property type="entry name" value="PTrfase_EIIB_Cys"/>
</dbReference>
<dbReference type="GO" id="GO:0016301">
    <property type="term" value="F:kinase activity"/>
    <property type="evidence" value="ECO:0007669"/>
    <property type="project" value="UniProtKB-KW"/>
</dbReference>
<evidence type="ECO:0000259" key="14">
    <source>
        <dbReference type="PROSITE" id="PS51098"/>
    </source>
</evidence>
<dbReference type="GO" id="GO:0009401">
    <property type="term" value="P:phosphoenolpyruvate-dependent sugar phosphotransferase system"/>
    <property type="evidence" value="ECO:0007669"/>
    <property type="project" value="UniProtKB-KW"/>
</dbReference>
<dbReference type="SUPFAM" id="SSF51261">
    <property type="entry name" value="Duplicated hybrid motif"/>
    <property type="match status" value="1"/>
</dbReference>
<feature type="transmembrane region" description="Helical" evidence="12">
    <location>
        <begin position="343"/>
        <end position="361"/>
    </location>
</feature>
<dbReference type="PROSITE" id="PS01035">
    <property type="entry name" value="PTS_EIIB_TYPE_1_CYS"/>
    <property type="match status" value="1"/>
</dbReference>
<dbReference type="InterPro" id="IPR003352">
    <property type="entry name" value="PTS_EIIC"/>
</dbReference>
<gene>
    <name evidence="16" type="primary">bglF</name>
    <name evidence="16" type="ORF">CETAM_06050</name>
</gene>
<evidence type="ECO:0000256" key="7">
    <source>
        <dbReference type="ARBA" id="ARBA00022692"/>
    </source>
</evidence>
<dbReference type="EMBL" id="CP046453">
    <property type="protein sequence ID" value="QGU04476.1"/>
    <property type="molecule type" value="Genomic_DNA"/>
</dbReference>
<dbReference type="InterPro" id="IPR050558">
    <property type="entry name" value="PTS_Sugar-Specific_Components"/>
</dbReference>
<feature type="transmembrane region" description="Helical" evidence="12">
    <location>
        <begin position="230"/>
        <end position="247"/>
    </location>
</feature>